<reference evidence="1 2" key="1">
    <citation type="submission" date="2018-08" db="EMBL/GenBank/DDBJ databases">
        <title>Recombination of ecologically and evolutionarily significant loci maintains genetic cohesion in the Pseudomonas syringae species complex.</title>
        <authorList>
            <person name="Dillon M."/>
            <person name="Thakur S."/>
            <person name="Almeida R.N.D."/>
            <person name="Weir B.S."/>
            <person name="Guttman D.S."/>
        </authorList>
    </citation>
    <scope>NUCLEOTIDE SEQUENCE [LARGE SCALE GENOMIC DNA]</scope>
    <source>
        <strain evidence="1 2">ICMP 3555</strain>
    </source>
</reference>
<dbReference type="EMBL" id="RBQF01000372">
    <property type="protein sequence ID" value="RMP01284.1"/>
    <property type="molecule type" value="Genomic_DNA"/>
</dbReference>
<organism evidence="1 2">
    <name type="scientific">Pseudomonas marginalis pv. marginalis</name>
    <dbReference type="NCBI Taxonomy" id="97473"/>
    <lineage>
        <taxon>Bacteria</taxon>
        <taxon>Pseudomonadati</taxon>
        <taxon>Pseudomonadota</taxon>
        <taxon>Gammaproteobacteria</taxon>
        <taxon>Pseudomonadales</taxon>
        <taxon>Pseudomonadaceae</taxon>
        <taxon>Pseudomonas</taxon>
    </lineage>
</organism>
<sequence length="83" mass="9713">MSINVSNFRQKFSKARLSNVAFNELLSARELLEPGQILISADNKFLHTRTHFIDTNTPRGVIDDSECLSDLNRYMLRMWLRKQ</sequence>
<keyword evidence="2" id="KW-1185">Reference proteome</keyword>
<evidence type="ECO:0000313" key="1">
    <source>
        <dbReference type="EMBL" id="RMP01284.1"/>
    </source>
</evidence>
<accession>A0A3M4A4R5</accession>
<dbReference type="Proteomes" id="UP000276587">
    <property type="component" value="Unassembled WGS sequence"/>
</dbReference>
<evidence type="ECO:0000313" key="2">
    <source>
        <dbReference type="Proteomes" id="UP000276587"/>
    </source>
</evidence>
<gene>
    <name evidence="1" type="ORF">ALQ29_03038</name>
</gene>
<name>A0A3M4A4R5_PSEMA</name>
<evidence type="ECO:0008006" key="3">
    <source>
        <dbReference type="Google" id="ProtNLM"/>
    </source>
</evidence>
<proteinExistence type="predicted"/>
<dbReference type="SUPFAM" id="SSF51197">
    <property type="entry name" value="Clavaminate synthase-like"/>
    <property type="match status" value="1"/>
</dbReference>
<dbReference type="AlphaFoldDB" id="A0A3M4A4R5"/>
<comment type="caution">
    <text evidence="1">The sequence shown here is derived from an EMBL/GenBank/DDBJ whole genome shotgun (WGS) entry which is preliminary data.</text>
</comment>
<protein>
    <recommendedName>
        <fullName evidence="3">TauD/TfdA-like domain-containing protein</fullName>
    </recommendedName>
</protein>